<evidence type="ECO:0000256" key="2">
    <source>
        <dbReference type="SAM" id="SignalP"/>
    </source>
</evidence>
<keyword evidence="2" id="KW-0732">Signal</keyword>
<sequence length="291" mass="30732">MAIFKLFSIGLLSAAVITKVQANGTNDGCTFSLSASGGIECPAGQLDDGQIRLNGSYPTAEFTIRGDKIWDSAGRGCIVTPAPITQVQCDLNAEPAPGFSIDSSNKLLYQGSSEFYACPATDAEYNVYIKPDFGQTKCFAVTLTASGCGSAPPPPPPPPPTTSAPTCPSTQPPSTVTETTTCTVTQAVTVPGNASTVSVTGPVSTVSVSGVGSTTTETTTCTVTDTSTITSMGTHSNFILDNFNYVLPRMRGHRHWWAEPHRLELDVVVGVTHGHDYKWIVIFILDTMEVR</sequence>
<evidence type="ECO:0000313" key="5">
    <source>
        <dbReference type="Proteomes" id="UP001430848"/>
    </source>
</evidence>
<dbReference type="Pfam" id="PF22799">
    <property type="entry name" value="PIR1-like_C"/>
    <property type="match status" value="1"/>
</dbReference>
<keyword evidence="5" id="KW-1185">Reference proteome</keyword>
<reference evidence="4 5" key="1">
    <citation type="submission" date="2024-02" db="EMBL/GenBank/DDBJ databases">
        <title>De novo assembly and annotation of 12 fungi associated with fruit tree decline syndrome in Ontario, Canada.</title>
        <authorList>
            <person name="Sulman M."/>
            <person name="Ellouze W."/>
            <person name="Ilyukhin E."/>
        </authorList>
    </citation>
    <scope>NUCLEOTIDE SEQUENCE [LARGE SCALE GENOMIC DNA]</scope>
    <source>
        <strain evidence="4 5">M169</strain>
    </source>
</reference>
<dbReference type="PANTHER" id="PTHR39613:SF1">
    <property type="entry name" value="ANCHORED CELL WALL PROTEIN, PUTATIVE (AFU_ORTHOLOGUE AFUA_4G08960)-RELATED"/>
    <property type="match status" value="1"/>
</dbReference>
<dbReference type="EMBL" id="JAKNSF020000138">
    <property type="protein sequence ID" value="KAK7712232.1"/>
    <property type="molecule type" value="Genomic_DNA"/>
</dbReference>
<feature type="compositionally biased region" description="Low complexity" evidence="1">
    <location>
        <begin position="163"/>
        <end position="177"/>
    </location>
</feature>
<evidence type="ECO:0000256" key="1">
    <source>
        <dbReference type="SAM" id="MobiDB-lite"/>
    </source>
</evidence>
<protein>
    <recommendedName>
        <fullName evidence="3">Cell wall mannoprotein PIR1-like C-terminal domain-containing protein</fullName>
    </recommendedName>
</protein>
<feature type="signal peptide" evidence="2">
    <location>
        <begin position="1"/>
        <end position="22"/>
    </location>
</feature>
<accession>A0ABR1NR67</accession>
<comment type="caution">
    <text evidence="4">The sequence shown here is derived from an EMBL/GenBank/DDBJ whole genome shotgun (WGS) entry which is preliminary data.</text>
</comment>
<dbReference type="InterPro" id="IPR054508">
    <property type="entry name" value="PIR1-like_C"/>
</dbReference>
<dbReference type="Proteomes" id="UP001430848">
    <property type="component" value="Unassembled WGS sequence"/>
</dbReference>
<gene>
    <name evidence="4" type="ORF">SLS63_012470</name>
</gene>
<feature type="domain" description="Cell wall mannoprotein PIR1-like C-terminal" evidence="3">
    <location>
        <begin position="69"/>
        <end position="138"/>
    </location>
</feature>
<name>A0ABR1NR67_DIAER</name>
<proteinExistence type="predicted"/>
<organism evidence="4 5">
    <name type="scientific">Diaporthe eres</name>
    <name type="common">Phomopsis oblonga</name>
    <dbReference type="NCBI Taxonomy" id="83184"/>
    <lineage>
        <taxon>Eukaryota</taxon>
        <taxon>Fungi</taxon>
        <taxon>Dikarya</taxon>
        <taxon>Ascomycota</taxon>
        <taxon>Pezizomycotina</taxon>
        <taxon>Sordariomycetes</taxon>
        <taxon>Sordariomycetidae</taxon>
        <taxon>Diaporthales</taxon>
        <taxon>Diaporthaceae</taxon>
        <taxon>Diaporthe</taxon>
        <taxon>Diaporthe eres species complex</taxon>
    </lineage>
</organism>
<dbReference type="PANTHER" id="PTHR39613">
    <property type="entry name" value="ANCHORED CELL WALL PROTEIN, PUTATIVE (AFU_ORTHOLOGUE AFUA_4G08960)-RELATED"/>
    <property type="match status" value="1"/>
</dbReference>
<evidence type="ECO:0000259" key="3">
    <source>
        <dbReference type="Pfam" id="PF22799"/>
    </source>
</evidence>
<evidence type="ECO:0000313" key="4">
    <source>
        <dbReference type="EMBL" id="KAK7712232.1"/>
    </source>
</evidence>
<feature type="chain" id="PRO_5046694663" description="Cell wall mannoprotein PIR1-like C-terminal domain-containing protein" evidence="2">
    <location>
        <begin position="23"/>
        <end position="291"/>
    </location>
</feature>
<feature type="region of interest" description="Disordered" evidence="1">
    <location>
        <begin position="149"/>
        <end position="177"/>
    </location>
</feature>
<feature type="compositionally biased region" description="Pro residues" evidence="1">
    <location>
        <begin position="151"/>
        <end position="162"/>
    </location>
</feature>